<dbReference type="Proteomes" id="UP000323856">
    <property type="component" value="Unassembled WGS sequence"/>
</dbReference>
<dbReference type="EMBL" id="VOBL01000021">
    <property type="protein sequence ID" value="KAA0974067.1"/>
    <property type="molecule type" value="Genomic_DNA"/>
</dbReference>
<sequence>MRCAGPSPSGPGWPQPCCWCSPRPASCCASPAPSLAPEPLAGSAPLSEQLRSPAATAHRRRLGAVACVLPVIALGLGARFLGSGLAADLSGGVIYAVLIYVLATLLRPRAGQAANAVAALVFCVLIELLQLTAFPTSLAAVFPPVRLVLGTTFVPLDLLAYAIGSALALGLDLLAGGLLRARRARTATD</sequence>
<dbReference type="InterPro" id="IPR021257">
    <property type="entry name" value="DUF2809"/>
</dbReference>
<feature type="transmembrane region" description="Helical" evidence="1">
    <location>
        <begin position="62"/>
        <end position="81"/>
    </location>
</feature>
<accession>A0A5B0E4T0</accession>
<keyword evidence="1" id="KW-0812">Transmembrane</keyword>
<gene>
    <name evidence="2" type="ORF">FQ154_16615</name>
</gene>
<evidence type="ECO:0000313" key="3">
    <source>
        <dbReference type="Proteomes" id="UP000323856"/>
    </source>
</evidence>
<dbReference type="OrthoDB" id="3874273at2"/>
<evidence type="ECO:0000313" key="2">
    <source>
        <dbReference type="EMBL" id="KAA0974067.1"/>
    </source>
</evidence>
<feature type="transmembrane region" description="Helical" evidence="1">
    <location>
        <begin position="113"/>
        <end position="138"/>
    </location>
</feature>
<dbReference type="Pfam" id="PF10990">
    <property type="entry name" value="DUF2809"/>
    <property type="match status" value="1"/>
</dbReference>
<feature type="transmembrane region" description="Helical" evidence="1">
    <location>
        <begin position="158"/>
        <end position="179"/>
    </location>
</feature>
<proteinExistence type="predicted"/>
<comment type="caution">
    <text evidence="2">The sequence shown here is derived from an EMBL/GenBank/DDBJ whole genome shotgun (WGS) entry which is preliminary data.</text>
</comment>
<protein>
    <submittedName>
        <fullName evidence="2">DUF2809 domain-containing protein</fullName>
    </submittedName>
</protein>
<evidence type="ECO:0000256" key="1">
    <source>
        <dbReference type="SAM" id="Phobius"/>
    </source>
</evidence>
<name>A0A5B0E4T0_9MICC</name>
<keyword evidence="1" id="KW-0472">Membrane</keyword>
<reference evidence="2 3" key="1">
    <citation type="submission" date="2019-07" db="EMBL/GenBank/DDBJ databases">
        <title>Analysis of the biochemical properties, biological activity and biotechnological potential of siderophores and biosurfactants produced by Antarctic psychrotolerant bacteria.</title>
        <authorList>
            <person name="Styczynski M."/>
            <person name="Krucon T."/>
            <person name="Decewicz P."/>
            <person name="Dziewit L."/>
        </authorList>
    </citation>
    <scope>NUCLEOTIDE SEQUENCE [LARGE SCALE GENOMIC DNA]</scope>
    <source>
        <strain evidence="2 3">ANT_H27</strain>
    </source>
</reference>
<keyword evidence="1" id="KW-1133">Transmembrane helix</keyword>
<organism evidence="2 3">
    <name type="scientific">Paeniglutamicibacter gangotriensis</name>
    <dbReference type="NCBI Taxonomy" id="254787"/>
    <lineage>
        <taxon>Bacteria</taxon>
        <taxon>Bacillati</taxon>
        <taxon>Actinomycetota</taxon>
        <taxon>Actinomycetes</taxon>
        <taxon>Micrococcales</taxon>
        <taxon>Micrococcaceae</taxon>
        <taxon>Paeniglutamicibacter</taxon>
    </lineage>
</organism>
<dbReference type="AlphaFoldDB" id="A0A5B0E4T0"/>
<feature type="transmembrane region" description="Helical" evidence="1">
    <location>
        <begin position="87"/>
        <end position="106"/>
    </location>
</feature>